<sequence length="662" mass="75038">MRSGLVPFLLLLVALCNGQKSESAKVTIKDLEMRRHPADSTAAAAVLYNKGVTKFNYSAEKGFTAEHIFEMRIKIYKKEGLQYANYEVPYYIGYENLNPDVLNVTDAVTYNIVNGKVEKTKIGSEGKFTEKVNKNWKTVTITLPNVKVGSIIEFRYTLKSEDLMSFPTFVFQRDIPVDYVEYRTEIPVTYGYKPVIKGLFKGIEYKSAVESNSIGFRNATTTRTDYLEFNQVTTTYIGKSIAALRPEPLVDNVENYRSAIDHELEVIRERDERNNQDFSKTWEGVARKIYKRAEFGKQLERNDYFDGELRQLLNGVEGNDERVKAIFGYVKAKMNWNGEFGYLTDKGVQKAWVDRTGNSAELNFILTAMLNAAGVTAYPVLVSTVGHGIPVYPNQTGFNYVLTACNFNGKQTLLDACTRKAPPGILPLYALNWNGRLIARDGNSEEINMQPQASSKNNTSIVATLDDTGHLKGQVRVYKTDYEAFGYRQQFGGMNQDQYLERLENDLNKIAISHYSVENTEDLTEPIKEAFDFTSDGLAEIIGDRMYLSPSLFLQQPKNIFTGDERQLPVFFGYPKQSKIVVTLEIPKGYSVESIPLPMSVATPENVAAFRYEVKSLGNKIQVSISSEVNKMLVSQDFYPVLKDFFQKLTDKRNEKLVLKKL</sequence>
<dbReference type="Pfam" id="PF12969">
    <property type="entry name" value="DUF3857"/>
    <property type="match status" value="1"/>
</dbReference>
<name>A0A2S0RD93_9FLAO</name>
<evidence type="ECO:0000313" key="3">
    <source>
        <dbReference type="Proteomes" id="UP000244193"/>
    </source>
</evidence>
<dbReference type="AlphaFoldDB" id="A0A2S0RD93"/>
<dbReference type="InterPro" id="IPR024618">
    <property type="entry name" value="DUF3857"/>
</dbReference>
<protein>
    <recommendedName>
        <fullName evidence="1">DUF3857 domain-containing protein</fullName>
    </recommendedName>
</protein>
<gene>
    <name evidence="2" type="ORF">HYN48_05855</name>
</gene>
<accession>A0A2S0RD93</accession>
<dbReference type="Proteomes" id="UP000244193">
    <property type="component" value="Chromosome"/>
</dbReference>
<proteinExistence type="predicted"/>
<organism evidence="2 3">
    <name type="scientific">Flavobacterium magnum</name>
    <dbReference type="NCBI Taxonomy" id="2162713"/>
    <lineage>
        <taxon>Bacteria</taxon>
        <taxon>Pseudomonadati</taxon>
        <taxon>Bacteroidota</taxon>
        <taxon>Flavobacteriia</taxon>
        <taxon>Flavobacteriales</taxon>
        <taxon>Flavobacteriaceae</taxon>
        <taxon>Flavobacterium</taxon>
    </lineage>
</organism>
<dbReference type="OrthoDB" id="98874at2"/>
<feature type="domain" description="DUF3857" evidence="1">
    <location>
        <begin position="66"/>
        <end position="190"/>
    </location>
</feature>
<dbReference type="Gene3D" id="3.10.620.30">
    <property type="match status" value="1"/>
</dbReference>
<dbReference type="KEGG" id="fmg:HYN48_05855"/>
<evidence type="ECO:0000313" key="2">
    <source>
        <dbReference type="EMBL" id="AWA29646.1"/>
    </source>
</evidence>
<keyword evidence="3" id="KW-1185">Reference proteome</keyword>
<dbReference type="Gene3D" id="2.60.120.1130">
    <property type="match status" value="1"/>
</dbReference>
<dbReference type="EMBL" id="CP028811">
    <property type="protein sequence ID" value="AWA29646.1"/>
    <property type="molecule type" value="Genomic_DNA"/>
</dbReference>
<dbReference type="Gene3D" id="2.60.40.3140">
    <property type="match status" value="1"/>
</dbReference>
<evidence type="ECO:0000259" key="1">
    <source>
        <dbReference type="Pfam" id="PF12969"/>
    </source>
</evidence>
<reference evidence="2 3" key="1">
    <citation type="submission" date="2018-04" db="EMBL/GenBank/DDBJ databases">
        <title>Genome sequencing of Flavobacterium sp. HYN0048.</title>
        <authorList>
            <person name="Yi H."/>
            <person name="Baek C."/>
        </authorList>
    </citation>
    <scope>NUCLEOTIDE SEQUENCE [LARGE SCALE GENOMIC DNA]</scope>
    <source>
        <strain evidence="2 3">HYN0048</strain>
    </source>
</reference>
<dbReference type="RefSeq" id="WP_108370230.1">
    <property type="nucleotide sequence ID" value="NZ_CP028811.1"/>
</dbReference>